<evidence type="ECO:0000313" key="2">
    <source>
        <dbReference type="EMBL" id="CAD5219085.1"/>
    </source>
</evidence>
<evidence type="ECO:0000313" key="3">
    <source>
        <dbReference type="Proteomes" id="UP000095284"/>
    </source>
</evidence>
<dbReference type="SMR" id="A0A1I7SEE9"/>
<dbReference type="AlphaFoldDB" id="A0A1I7SEE9"/>
<evidence type="ECO:0000313" key="4">
    <source>
        <dbReference type="Proteomes" id="UP000659654"/>
    </source>
</evidence>
<dbReference type="WBParaSite" id="BXY_1140800.1">
    <property type="protein sequence ID" value="BXY_1140800.1"/>
    <property type="gene ID" value="BXY_1140800"/>
</dbReference>
<keyword evidence="1" id="KW-0472">Membrane</keyword>
<dbReference type="EMBL" id="CAJFDI010000003">
    <property type="protein sequence ID" value="CAD5219085.1"/>
    <property type="molecule type" value="Genomic_DNA"/>
</dbReference>
<reference evidence="5" key="1">
    <citation type="submission" date="2016-11" db="UniProtKB">
        <authorList>
            <consortium name="WormBaseParasite"/>
        </authorList>
    </citation>
    <scope>IDENTIFICATION</scope>
</reference>
<evidence type="ECO:0000313" key="5">
    <source>
        <dbReference type="WBParaSite" id="BXY_1140800.1"/>
    </source>
</evidence>
<evidence type="ECO:0000256" key="1">
    <source>
        <dbReference type="SAM" id="Phobius"/>
    </source>
</evidence>
<keyword evidence="1" id="KW-1133">Transmembrane helix</keyword>
<name>A0A1I7SEE9_BURXY</name>
<reference evidence="2" key="2">
    <citation type="submission" date="2020-09" db="EMBL/GenBank/DDBJ databases">
        <authorList>
            <person name="Kikuchi T."/>
        </authorList>
    </citation>
    <scope>NUCLEOTIDE SEQUENCE</scope>
    <source>
        <strain evidence="2">Ka4C1</strain>
    </source>
</reference>
<dbReference type="Proteomes" id="UP000095284">
    <property type="component" value="Unplaced"/>
</dbReference>
<organism evidence="3 5">
    <name type="scientific">Bursaphelenchus xylophilus</name>
    <name type="common">Pinewood nematode worm</name>
    <name type="synonym">Aphelenchoides xylophilus</name>
    <dbReference type="NCBI Taxonomy" id="6326"/>
    <lineage>
        <taxon>Eukaryota</taxon>
        <taxon>Metazoa</taxon>
        <taxon>Ecdysozoa</taxon>
        <taxon>Nematoda</taxon>
        <taxon>Chromadorea</taxon>
        <taxon>Rhabditida</taxon>
        <taxon>Tylenchina</taxon>
        <taxon>Tylenchomorpha</taxon>
        <taxon>Aphelenchoidea</taxon>
        <taxon>Aphelenchoididae</taxon>
        <taxon>Bursaphelenchus</taxon>
    </lineage>
</organism>
<keyword evidence="1" id="KW-0812">Transmembrane</keyword>
<protein>
    <submittedName>
        <fullName evidence="2">(pine wood nematode) hypothetical protein</fullName>
    </submittedName>
</protein>
<proteinExistence type="predicted"/>
<feature type="transmembrane region" description="Helical" evidence="1">
    <location>
        <begin position="13"/>
        <end position="41"/>
    </location>
</feature>
<dbReference type="Proteomes" id="UP000582659">
    <property type="component" value="Unassembled WGS sequence"/>
</dbReference>
<dbReference type="Proteomes" id="UP000659654">
    <property type="component" value="Unassembled WGS sequence"/>
</dbReference>
<keyword evidence="4" id="KW-1185">Reference proteome</keyword>
<accession>A0A1I7SEE9</accession>
<sequence length="115" mass="13340">MFDLHTLFFDNKFWLLFAAVCVAAVFILIGTCGLCFVRWLYLSSGERKKHAAQCVVNQETVLRSHQYALQVARESLTKFGVRNEAEIRDLAKSLGFVPAQRNKVYNLYWPFDQLF</sequence>
<gene>
    <name evidence="2" type="ORF">BXYJ_LOCUS5502</name>
</gene>
<dbReference type="EMBL" id="CAJFCV020000003">
    <property type="protein sequence ID" value="CAG9104022.1"/>
    <property type="molecule type" value="Genomic_DNA"/>
</dbReference>